<evidence type="ECO:0000256" key="1">
    <source>
        <dbReference type="SAM" id="MobiDB-lite"/>
    </source>
</evidence>
<reference evidence="2 3" key="1">
    <citation type="submission" date="2014-02" db="EMBL/GenBank/DDBJ databases">
        <title>Whole genome shotgun sequence of Rhodococcus wratislaviensis NBRC 100605.</title>
        <authorList>
            <person name="Hosoyama A."/>
            <person name="Tsuchikane K."/>
            <person name="Yoshida I."/>
            <person name="Ohji S."/>
            <person name="Ichikawa N."/>
            <person name="Yamazoe A."/>
            <person name="Fujita N."/>
        </authorList>
    </citation>
    <scope>NUCLEOTIDE SEQUENCE [LARGE SCALE GENOMIC DNA]</scope>
    <source>
        <strain evidence="2 3">NBRC 100605</strain>
    </source>
</reference>
<name>X0RDG0_RHOWR</name>
<comment type="caution">
    <text evidence="2">The sequence shown here is derived from an EMBL/GenBank/DDBJ whole genome shotgun (WGS) entry which is preliminary data.</text>
</comment>
<dbReference type="EMBL" id="BAWF01000066">
    <property type="protein sequence ID" value="GAF49060.1"/>
    <property type="molecule type" value="Genomic_DNA"/>
</dbReference>
<evidence type="ECO:0000313" key="2">
    <source>
        <dbReference type="EMBL" id="GAF49060.1"/>
    </source>
</evidence>
<protein>
    <submittedName>
        <fullName evidence="2">Uncharacterized protein</fullName>
    </submittedName>
</protein>
<feature type="compositionally biased region" description="Low complexity" evidence="1">
    <location>
        <begin position="46"/>
        <end position="57"/>
    </location>
</feature>
<dbReference type="AlphaFoldDB" id="X0RDG0"/>
<feature type="region of interest" description="Disordered" evidence="1">
    <location>
        <begin position="1"/>
        <end position="71"/>
    </location>
</feature>
<proteinExistence type="predicted"/>
<keyword evidence="3" id="KW-1185">Reference proteome</keyword>
<organism evidence="2 3">
    <name type="scientific">Rhodococcus wratislaviensis NBRC 100605</name>
    <dbReference type="NCBI Taxonomy" id="1219028"/>
    <lineage>
        <taxon>Bacteria</taxon>
        <taxon>Bacillati</taxon>
        <taxon>Actinomycetota</taxon>
        <taxon>Actinomycetes</taxon>
        <taxon>Mycobacteriales</taxon>
        <taxon>Nocardiaceae</taxon>
        <taxon>Rhodococcus</taxon>
    </lineage>
</organism>
<sequence length="71" mass="6968">MHHLEHGAIPGWGAQPVGGGTRIPEPTTPKDDPSSAGTVGQVTPDAAPGRFAAPAAGESVLATAGPDEACQ</sequence>
<dbReference type="Proteomes" id="UP000019491">
    <property type="component" value="Unassembled WGS sequence"/>
</dbReference>
<accession>X0RDG0</accession>
<gene>
    <name evidence="2" type="ORF">RW1_066_00270</name>
</gene>
<evidence type="ECO:0000313" key="3">
    <source>
        <dbReference type="Proteomes" id="UP000019491"/>
    </source>
</evidence>